<name>A0AAV7QKI8_PLEWA</name>
<organism evidence="2 3">
    <name type="scientific">Pleurodeles waltl</name>
    <name type="common">Iberian ribbed newt</name>
    <dbReference type="NCBI Taxonomy" id="8319"/>
    <lineage>
        <taxon>Eukaryota</taxon>
        <taxon>Metazoa</taxon>
        <taxon>Chordata</taxon>
        <taxon>Craniata</taxon>
        <taxon>Vertebrata</taxon>
        <taxon>Euteleostomi</taxon>
        <taxon>Amphibia</taxon>
        <taxon>Batrachia</taxon>
        <taxon>Caudata</taxon>
        <taxon>Salamandroidea</taxon>
        <taxon>Salamandridae</taxon>
        <taxon>Pleurodelinae</taxon>
        <taxon>Pleurodeles</taxon>
    </lineage>
</organism>
<accession>A0AAV7QKI8</accession>
<comment type="caution">
    <text evidence="2">The sequence shown here is derived from an EMBL/GenBank/DDBJ whole genome shotgun (WGS) entry which is preliminary data.</text>
</comment>
<feature type="region of interest" description="Disordered" evidence="1">
    <location>
        <begin position="35"/>
        <end position="101"/>
    </location>
</feature>
<sequence>MAETGLWWQVGAGVDFSDAPVRLEATAHIWVLKRRHRRPRSSAQVGEGSPALSPPPAGRPTPPWHSPSPRARGGRGRATRLSERGGSGGTTVSVGPPSREAAASDLAAGLCTVACVSRALWEEGASHDPPPVLHPAPALVAWERDGQGGLSERPSRCRPRSAARSLAELGT</sequence>
<proteinExistence type="predicted"/>
<protein>
    <submittedName>
        <fullName evidence="2">Uncharacterized protein</fullName>
    </submittedName>
</protein>
<feature type="compositionally biased region" description="Pro residues" evidence="1">
    <location>
        <begin position="52"/>
        <end position="66"/>
    </location>
</feature>
<feature type="region of interest" description="Disordered" evidence="1">
    <location>
        <begin position="146"/>
        <end position="171"/>
    </location>
</feature>
<reference evidence="2" key="1">
    <citation type="journal article" date="2022" name="bioRxiv">
        <title>Sequencing and chromosome-scale assembly of the giantPleurodeles waltlgenome.</title>
        <authorList>
            <person name="Brown T."/>
            <person name="Elewa A."/>
            <person name="Iarovenko S."/>
            <person name="Subramanian E."/>
            <person name="Araus A.J."/>
            <person name="Petzold A."/>
            <person name="Susuki M."/>
            <person name="Suzuki K.-i.T."/>
            <person name="Hayashi T."/>
            <person name="Toyoda A."/>
            <person name="Oliveira C."/>
            <person name="Osipova E."/>
            <person name="Leigh N.D."/>
            <person name="Simon A."/>
            <person name="Yun M.H."/>
        </authorList>
    </citation>
    <scope>NUCLEOTIDE SEQUENCE</scope>
    <source>
        <strain evidence="2">20211129_DDA</strain>
        <tissue evidence="2">Liver</tissue>
    </source>
</reference>
<evidence type="ECO:0000313" key="2">
    <source>
        <dbReference type="EMBL" id="KAJ1140678.1"/>
    </source>
</evidence>
<evidence type="ECO:0000256" key="1">
    <source>
        <dbReference type="SAM" id="MobiDB-lite"/>
    </source>
</evidence>
<evidence type="ECO:0000313" key="3">
    <source>
        <dbReference type="Proteomes" id="UP001066276"/>
    </source>
</evidence>
<keyword evidence="3" id="KW-1185">Reference proteome</keyword>
<dbReference type="AlphaFoldDB" id="A0AAV7QKI8"/>
<gene>
    <name evidence="2" type="ORF">NDU88_007026</name>
</gene>
<dbReference type="EMBL" id="JANPWB010000010">
    <property type="protein sequence ID" value="KAJ1140678.1"/>
    <property type="molecule type" value="Genomic_DNA"/>
</dbReference>
<dbReference type="Proteomes" id="UP001066276">
    <property type="component" value="Chromosome 6"/>
</dbReference>